<organism evidence="9 10">
    <name type="scientific">Cyanobacterium stanieri (strain ATCC 29140 / PCC 7202)</name>
    <dbReference type="NCBI Taxonomy" id="292563"/>
    <lineage>
        <taxon>Bacteria</taxon>
        <taxon>Bacillati</taxon>
        <taxon>Cyanobacteriota</taxon>
        <taxon>Cyanophyceae</taxon>
        <taxon>Oscillatoriophycideae</taxon>
        <taxon>Chroococcales</taxon>
        <taxon>Geminocystaceae</taxon>
        <taxon>Cyanobacterium</taxon>
    </lineage>
</organism>
<dbReference type="Proteomes" id="UP000010483">
    <property type="component" value="Chromosome"/>
</dbReference>
<accession>K9YNQ7</accession>
<evidence type="ECO:0000256" key="7">
    <source>
        <dbReference type="ARBA" id="ARBA00023136"/>
    </source>
</evidence>
<dbReference type="STRING" id="292563.Cyast_2638"/>
<reference evidence="10" key="1">
    <citation type="journal article" date="2013" name="Proc. Natl. Acad. Sci. U.S.A.">
        <title>Improving the coverage of the cyanobacterial phylum using diversity-driven genome sequencing.</title>
        <authorList>
            <person name="Shih P.M."/>
            <person name="Wu D."/>
            <person name="Latifi A."/>
            <person name="Axen S.D."/>
            <person name="Fewer D.P."/>
            <person name="Talla E."/>
            <person name="Calteau A."/>
            <person name="Cai F."/>
            <person name="Tandeau de Marsac N."/>
            <person name="Rippka R."/>
            <person name="Herdman M."/>
            <person name="Sivonen K."/>
            <person name="Coursin T."/>
            <person name="Laurent T."/>
            <person name="Goodwin L."/>
            <person name="Nolan M."/>
            <person name="Davenport K.W."/>
            <person name="Han C.S."/>
            <person name="Rubin E.M."/>
            <person name="Eisen J.A."/>
            <person name="Woyke T."/>
            <person name="Gugger M."/>
            <person name="Kerfeld C.A."/>
        </authorList>
    </citation>
    <scope>NUCLEOTIDE SEQUENCE [LARGE SCALE GENOMIC DNA]</scope>
    <source>
        <strain evidence="10">ATCC 29140 / PCC 7202</strain>
    </source>
</reference>
<dbReference type="AlphaFoldDB" id="K9YNQ7"/>
<evidence type="ECO:0000313" key="10">
    <source>
        <dbReference type="Proteomes" id="UP000010483"/>
    </source>
</evidence>
<keyword evidence="3" id="KW-1003">Cell membrane</keyword>
<evidence type="ECO:0000256" key="8">
    <source>
        <dbReference type="SAM" id="Phobius"/>
    </source>
</evidence>
<feature type="transmembrane region" description="Helical" evidence="8">
    <location>
        <begin position="6"/>
        <end position="27"/>
    </location>
</feature>
<comment type="similarity">
    <text evidence="2">Belongs to the MreD family.</text>
</comment>
<dbReference type="BioCyc" id="CSTA292563:G1353-2643-MONOMER"/>
<dbReference type="eggNOG" id="COG2891">
    <property type="taxonomic scope" value="Bacteria"/>
</dbReference>
<name>K9YNQ7_CYASC</name>
<evidence type="ECO:0000256" key="2">
    <source>
        <dbReference type="ARBA" id="ARBA00007776"/>
    </source>
</evidence>
<keyword evidence="5" id="KW-0133">Cell shape</keyword>
<feature type="transmembrane region" description="Helical" evidence="8">
    <location>
        <begin position="106"/>
        <end position="125"/>
    </location>
</feature>
<evidence type="ECO:0000256" key="1">
    <source>
        <dbReference type="ARBA" id="ARBA00004651"/>
    </source>
</evidence>
<dbReference type="PROSITE" id="PS51257">
    <property type="entry name" value="PROKAR_LIPOPROTEIN"/>
    <property type="match status" value="1"/>
</dbReference>
<proteinExistence type="inferred from homology"/>
<feature type="transmembrane region" description="Helical" evidence="8">
    <location>
        <begin position="145"/>
        <end position="166"/>
    </location>
</feature>
<gene>
    <name evidence="9" type="ordered locus">Cyast_2638</name>
</gene>
<feature type="transmembrane region" description="Helical" evidence="8">
    <location>
        <begin position="34"/>
        <end position="51"/>
    </location>
</feature>
<evidence type="ECO:0000313" key="9">
    <source>
        <dbReference type="EMBL" id="AFZ48581.1"/>
    </source>
</evidence>
<keyword evidence="4 8" id="KW-0812">Transmembrane</keyword>
<dbReference type="NCBIfam" id="TIGR03426">
    <property type="entry name" value="shape_MreD"/>
    <property type="match status" value="1"/>
</dbReference>
<dbReference type="InterPro" id="IPR007227">
    <property type="entry name" value="Cell_shape_determining_MreD"/>
</dbReference>
<evidence type="ECO:0000256" key="3">
    <source>
        <dbReference type="ARBA" id="ARBA00022475"/>
    </source>
</evidence>
<keyword evidence="10" id="KW-1185">Reference proteome</keyword>
<dbReference type="EMBL" id="CP003940">
    <property type="protein sequence ID" value="AFZ48581.1"/>
    <property type="molecule type" value="Genomic_DNA"/>
</dbReference>
<dbReference type="KEGG" id="csn:Cyast_2638"/>
<evidence type="ECO:0000256" key="5">
    <source>
        <dbReference type="ARBA" id="ARBA00022960"/>
    </source>
</evidence>
<sequence>MILKTQIIQPILVIFISILISCLLLMWRIPGMELVGVTPNWLLIWLVVWSVKRNLWQSMVAAVSLGLIWDSISGDFPTHVLGLAVIALLTSNVYEGEYIKEDVISIVVIVFGMAIISDTITALQYSFQTTIPLIDIWLKYQQTSLASAIITSLWTPLLYYPFNHFMNPSKKPKSRRRFK</sequence>
<comment type="subcellular location">
    <subcellularLocation>
        <location evidence="1">Cell membrane</location>
        <topology evidence="1">Multi-pass membrane protein</topology>
    </subcellularLocation>
</comment>
<keyword evidence="6 8" id="KW-1133">Transmembrane helix</keyword>
<dbReference type="GO" id="GO:0005886">
    <property type="term" value="C:plasma membrane"/>
    <property type="evidence" value="ECO:0007669"/>
    <property type="project" value="UniProtKB-SubCell"/>
</dbReference>
<evidence type="ECO:0000256" key="4">
    <source>
        <dbReference type="ARBA" id="ARBA00022692"/>
    </source>
</evidence>
<dbReference type="Pfam" id="PF04093">
    <property type="entry name" value="MreD"/>
    <property type="match status" value="1"/>
</dbReference>
<protein>
    <submittedName>
        <fullName evidence="9">Rod shape-determining protein MreD</fullName>
    </submittedName>
</protein>
<evidence type="ECO:0000256" key="6">
    <source>
        <dbReference type="ARBA" id="ARBA00022989"/>
    </source>
</evidence>
<keyword evidence="7 8" id="KW-0472">Membrane</keyword>
<dbReference type="GO" id="GO:0008360">
    <property type="term" value="P:regulation of cell shape"/>
    <property type="evidence" value="ECO:0007669"/>
    <property type="project" value="UniProtKB-KW"/>
</dbReference>
<dbReference type="HOGENOM" id="CLU_105759_0_0_3"/>